<dbReference type="SUPFAM" id="SSF55174">
    <property type="entry name" value="Alpha-L RNA-binding motif"/>
    <property type="match status" value="1"/>
</dbReference>
<comment type="caution">
    <text evidence="2">The sequence shown here is derived from an EMBL/GenBank/DDBJ whole genome shotgun (WGS) entry which is preliminary data.</text>
</comment>
<evidence type="ECO:0000256" key="1">
    <source>
        <dbReference type="PROSITE-ProRule" id="PRU00182"/>
    </source>
</evidence>
<dbReference type="Proteomes" id="UP000248066">
    <property type="component" value="Unassembled WGS sequence"/>
</dbReference>
<organism evidence="2 3">
    <name type="scientific">Alteribacter lacisalsi</name>
    <dbReference type="NCBI Taxonomy" id="2045244"/>
    <lineage>
        <taxon>Bacteria</taxon>
        <taxon>Bacillati</taxon>
        <taxon>Bacillota</taxon>
        <taxon>Bacilli</taxon>
        <taxon>Bacillales</taxon>
        <taxon>Bacillaceae</taxon>
        <taxon>Alteribacter</taxon>
    </lineage>
</organism>
<dbReference type="InterPro" id="IPR036986">
    <property type="entry name" value="S4_RNA-bd_sf"/>
</dbReference>
<evidence type="ECO:0000313" key="2">
    <source>
        <dbReference type="EMBL" id="PYZ96313.1"/>
    </source>
</evidence>
<sequence>MEETVKIEGKFLTLGQLLKETGVIDTGGMAKWFLQEHDVFVNDEAEDRRGRKLYPGDIVRLEGGEAFVLE</sequence>
<dbReference type="InterPro" id="IPR014330">
    <property type="entry name" value="RNA-bd_S4-rel_YaaA"/>
</dbReference>
<reference evidence="2 3" key="1">
    <citation type="submission" date="2017-10" db="EMBL/GenBank/DDBJ databases">
        <title>Bacillus sp. nov., a halophilic bacterium isolated from a Yangshapao Lake.</title>
        <authorList>
            <person name="Wang H."/>
        </authorList>
    </citation>
    <scope>NUCLEOTIDE SEQUENCE [LARGE SCALE GENOMIC DNA]</scope>
    <source>
        <strain evidence="2 3">YSP-3</strain>
    </source>
</reference>
<dbReference type="RefSeq" id="WP_110521589.1">
    <property type="nucleotide sequence ID" value="NZ_PDOF01000003.1"/>
</dbReference>
<keyword evidence="3" id="KW-1185">Reference proteome</keyword>
<dbReference type="Gene3D" id="3.10.290.10">
    <property type="entry name" value="RNA-binding S4 domain"/>
    <property type="match status" value="1"/>
</dbReference>
<dbReference type="AlphaFoldDB" id="A0A2W0H3A4"/>
<evidence type="ECO:0000313" key="3">
    <source>
        <dbReference type="Proteomes" id="UP000248066"/>
    </source>
</evidence>
<protein>
    <submittedName>
        <fullName evidence="2">RNA-binding protein</fullName>
    </submittedName>
</protein>
<gene>
    <name evidence="2" type="ORF">CR205_18095</name>
</gene>
<dbReference type="EMBL" id="PDOF01000003">
    <property type="protein sequence ID" value="PYZ96313.1"/>
    <property type="molecule type" value="Genomic_DNA"/>
</dbReference>
<keyword evidence="1" id="KW-0694">RNA-binding</keyword>
<dbReference type="NCBIfam" id="TIGR02988">
    <property type="entry name" value="YaaA_near_RecF"/>
    <property type="match status" value="1"/>
</dbReference>
<proteinExistence type="predicted"/>
<dbReference type="OrthoDB" id="9811532at2"/>
<accession>A0A2W0H3A4</accession>
<dbReference type="PROSITE" id="PS50889">
    <property type="entry name" value="S4"/>
    <property type="match status" value="1"/>
</dbReference>
<name>A0A2W0H3A4_9BACI</name>
<dbReference type="GO" id="GO:0003723">
    <property type="term" value="F:RNA binding"/>
    <property type="evidence" value="ECO:0007669"/>
    <property type="project" value="UniProtKB-KW"/>
</dbReference>
<dbReference type="Pfam" id="PF13275">
    <property type="entry name" value="S4_2"/>
    <property type="match status" value="1"/>
</dbReference>